<proteinExistence type="inferred from homology"/>
<organism evidence="2 3">
    <name type="scientific">Leptidea sinapis</name>
    <dbReference type="NCBI Taxonomy" id="189913"/>
    <lineage>
        <taxon>Eukaryota</taxon>
        <taxon>Metazoa</taxon>
        <taxon>Ecdysozoa</taxon>
        <taxon>Arthropoda</taxon>
        <taxon>Hexapoda</taxon>
        <taxon>Insecta</taxon>
        <taxon>Pterygota</taxon>
        <taxon>Neoptera</taxon>
        <taxon>Endopterygota</taxon>
        <taxon>Lepidoptera</taxon>
        <taxon>Glossata</taxon>
        <taxon>Ditrysia</taxon>
        <taxon>Papilionoidea</taxon>
        <taxon>Pieridae</taxon>
        <taxon>Dismorphiinae</taxon>
        <taxon>Leptidea</taxon>
    </lineage>
</organism>
<comment type="similarity">
    <text evidence="1">Belongs to the complex I NDUFA12 subunit family.</text>
</comment>
<keyword evidence="3" id="KW-1185">Reference proteome</keyword>
<dbReference type="Proteomes" id="UP000324832">
    <property type="component" value="Unassembled WGS sequence"/>
</dbReference>
<dbReference type="AlphaFoldDB" id="A0A5E4QBT3"/>
<gene>
    <name evidence="2" type="ORF">LSINAPIS_LOCUS6962</name>
</gene>
<evidence type="ECO:0000313" key="3">
    <source>
        <dbReference type="Proteomes" id="UP000324832"/>
    </source>
</evidence>
<evidence type="ECO:0008006" key="4">
    <source>
        <dbReference type="Google" id="ProtNLM"/>
    </source>
</evidence>
<dbReference type="GO" id="GO:0045271">
    <property type="term" value="C:respiratory chain complex I"/>
    <property type="evidence" value="ECO:0007669"/>
    <property type="project" value="InterPro"/>
</dbReference>
<dbReference type="GO" id="GO:0005739">
    <property type="term" value="C:mitochondrion"/>
    <property type="evidence" value="ECO:0007669"/>
    <property type="project" value="TreeGrafter"/>
</dbReference>
<dbReference type="EMBL" id="FZQP02002226">
    <property type="protein sequence ID" value="VVC95180.1"/>
    <property type="molecule type" value="Genomic_DNA"/>
</dbReference>
<accession>A0A5E4QBT3</accession>
<protein>
    <recommendedName>
        <fullName evidence="4">NADH dehydrogenase [ubiquinone] 1 alpha subcomplex assembly factor 2</fullName>
    </recommendedName>
</protein>
<dbReference type="Pfam" id="PF05071">
    <property type="entry name" value="NDUFA12"/>
    <property type="match status" value="1"/>
</dbReference>
<dbReference type="GO" id="GO:0032981">
    <property type="term" value="P:mitochondrial respiratory chain complex I assembly"/>
    <property type="evidence" value="ECO:0007669"/>
    <property type="project" value="TreeGrafter"/>
</dbReference>
<reference evidence="2 3" key="1">
    <citation type="submission" date="2017-07" db="EMBL/GenBank/DDBJ databases">
        <authorList>
            <person name="Talla V."/>
            <person name="Backstrom N."/>
        </authorList>
    </citation>
    <scope>NUCLEOTIDE SEQUENCE [LARGE SCALE GENOMIC DNA]</scope>
</reference>
<dbReference type="InterPro" id="IPR052618">
    <property type="entry name" value="ComplexI_NDUFA12"/>
</dbReference>
<dbReference type="PANTHER" id="PTHR32470">
    <property type="entry name" value="ADH DEHYDROGENASE [UBIQUINONE] 1 ALPHA SUBCOMPLEX ASSEMBLY FACTOR 2"/>
    <property type="match status" value="1"/>
</dbReference>
<evidence type="ECO:0000256" key="1">
    <source>
        <dbReference type="ARBA" id="ARBA00007355"/>
    </source>
</evidence>
<evidence type="ECO:0000313" key="2">
    <source>
        <dbReference type="EMBL" id="VVC95180.1"/>
    </source>
</evidence>
<sequence>MPGEHRYVWRIAFKNFIDSLKPRPIQGNKIGKDYIGNKYYEIPADPSRGKRRTTRWYDPAKGLDFQDKIPSEWEAWLRMRRTEPPTEEEISKNLAIAQMKKENAAKLEAKRLEESPLDLPVPIERGPQPFPKYKDFPAGDIEDIYKNKY</sequence>
<name>A0A5E4QBT3_9NEOP</name>
<dbReference type="InterPro" id="IPR007763">
    <property type="entry name" value="NDUFA12"/>
</dbReference>
<dbReference type="PANTHER" id="PTHR32470:SF2">
    <property type="entry name" value="NADH DEHYDROGENASE [UBIQUINONE] 1 ALPHA SUBCOMPLEX ASSEMBLY FACTOR 2"/>
    <property type="match status" value="1"/>
</dbReference>